<accession>A0A453C6K4</accession>
<dbReference type="Gramene" id="AET2Gv20749100.14">
    <property type="protein sequence ID" value="AET2Gv20749100.14"/>
    <property type="gene ID" value="AET2Gv20749100"/>
</dbReference>
<organism evidence="1 2">
    <name type="scientific">Aegilops tauschii subsp. strangulata</name>
    <name type="common">Goatgrass</name>
    <dbReference type="NCBI Taxonomy" id="200361"/>
    <lineage>
        <taxon>Eukaryota</taxon>
        <taxon>Viridiplantae</taxon>
        <taxon>Streptophyta</taxon>
        <taxon>Embryophyta</taxon>
        <taxon>Tracheophyta</taxon>
        <taxon>Spermatophyta</taxon>
        <taxon>Magnoliopsida</taxon>
        <taxon>Liliopsida</taxon>
        <taxon>Poales</taxon>
        <taxon>Poaceae</taxon>
        <taxon>BOP clade</taxon>
        <taxon>Pooideae</taxon>
        <taxon>Triticodae</taxon>
        <taxon>Triticeae</taxon>
        <taxon>Triticinae</taxon>
        <taxon>Aegilops</taxon>
    </lineage>
</organism>
<sequence>MHPAMIAHSNILKTKFGFRIQSVALKDLLQLRSAPLYLCELTTAQSDGAKYPGPHHTSVQAYTRRTLEEPVTAEPLTHAIPVSTISLFPRPLDPPPHQCFLK</sequence>
<dbReference type="AlphaFoldDB" id="A0A453C6K4"/>
<evidence type="ECO:0000313" key="1">
    <source>
        <dbReference type="EnsemblPlants" id="AET2Gv20749100.14"/>
    </source>
</evidence>
<protein>
    <submittedName>
        <fullName evidence="1">Uncharacterized protein</fullName>
    </submittedName>
</protein>
<reference evidence="1" key="4">
    <citation type="submission" date="2019-03" db="UniProtKB">
        <authorList>
            <consortium name="EnsemblPlants"/>
        </authorList>
    </citation>
    <scope>IDENTIFICATION</scope>
</reference>
<reference evidence="1" key="3">
    <citation type="journal article" date="2017" name="Nature">
        <title>Genome sequence of the progenitor of the wheat D genome Aegilops tauschii.</title>
        <authorList>
            <person name="Luo M.C."/>
            <person name="Gu Y.Q."/>
            <person name="Puiu D."/>
            <person name="Wang H."/>
            <person name="Twardziok S.O."/>
            <person name="Deal K.R."/>
            <person name="Huo N."/>
            <person name="Zhu T."/>
            <person name="Wang L."/>
            <person name="Wang Y."/>
            <person name="McGuire P.E."/>
            <person name="Liu S."/>
            <person name="Long H."/>
            <person name="Ramasamy R.K."/>
            <person name="Rodriguez J.C."/>
            <person name="Van S.L."/>
            <person name="Yuan L."/>
            <person name="Wang Z."/>
            <person name="Xia Z."/>
            <person name="Xiao L."/>
            <person name="Anderson O.D."/>
            <person name="Ouyang S."/>
            <person name="Liang Y."/>
            <person name="Zimin A.V."/>
            <person name="Pertea G."/>
            <person name="Qi P."/>
            <person name="Bennetzen J.L."/>
            <person name="Dai X."/>
            <person name="Dawson M.W."/>
            <person name="Muller H.G."/>
            <person name="Kugler K."/>
            <person name="Rivarola-Duarte L."/>
            <person name="Spannagl M."/>
            <person name="Mayer K.F.X."/>
            <person name="Lu F.H."/>
            <person name="Bevan M.W."/>
            <person name="Leroy P."/>
            <person name="Li P."/>
            <person name="You F.M."/>
            <person name="Sun Q."/>
            <person name="Liu Z."/>
            <person name="Lyons E."/>
            <person name="Wicker T."/>
            <person name="Salzberg S.L."/>
            <person name="Devos K.M."/>
            <person name="Dvorak J."/>
        </authorList>
    </citation>
    <scope>NUCLEOTIDE SEQUENCE [LARGE SCALE GENOMIC DNA]</scope>
    <source>
        <strain evidence="1">cv. AL8/78</strain>
    </source>
</reference>
<dbReference type="EnsemblPlants" id="AET2Gv20749100.14">
    <property type="protein sequence ID" value="AET2Gv20749100.14"/>
    <property type="gene ID" value="AET2Gv20749100"/>
</dbReference>
<name>A0A453C6K4_AEGTS</name>
<reference evidence="2" key="1">
    <citation type="journal article" date="2014" name="Science">
        <title>Ancient hybridizations among the ancestral genomes of bread wheat.</title>
        <authorList>
            <consortium name="International Wheat Genome Sequencing Consortium,"/>
            <person name="Marcussen T."/>
            <person name="Sandve S.R."/>
            <person name="Heier L."/>
            <person name="Spannagl M."/>
            <person name="Pfeifer M."/>
            <person name="Jakobsen K.S."/>
            <person name="Wulff B.B."/>
            <person name="Steuernagel B."/>
            <person name="Mayer K.F."/>
            <person name="Olsen O.A."/>
        </authorList>
    </citation>
    <scope>NUCLEOTIDE SEQUENCE [LARGE SCALE GENOMIC DNA]</scope>
    <source>
        <strain evidence="2">cv. AL8/78</strain>
    </source>
</reference>
<evidence type="ECO:0000313" key="2">
    <source>
        <dbReference type="Proteomes" id="UP000015105"/>
    </source>
</evidence>
<proteinExistence type="predicted"/>
<reference evidence="1" key="5">
    <citation type="journal article" date="2021" name="G3 (Bethesda)">
        <title>Aegilops tauschii genome assembly Aet v5.0 features greater sequence contiguity and improved annotation.</title>
        <authorList>
            <person name="Wang L."/>
            <person name="Zhu T."/>
            <person name="Rodriguez J.C."/>
            <person name="Deal K.R."/>
            <person name="Dubcovsky J."/>
            <person name="McGuire P.E."/>
            <person name="Lux T."/>
            <person name="Spannagl M."/>
            <person name="Mayer K.F.X."/>
            <person name="Baldrich P."/>
            <person name="Meyers B.C."/>
            <person name="Huo N."/>
            <person name="Gu Y.Q."/>
            <person name="Zhou H."/>
            <person name="Devos K.M."/>
            <person name="Bennetzen J.L."/>
            <person name="Unver T."/>
            <person name="Budak H."/>
            <person name="Gulick P.J."/>
            <person name="Galiba G."/>
            <person name="Kalapos B."/>
            <person name="Nelson D.R."/>
            <person name="Li P."/>
            <person name="You F.M."/>
            <person name="Luo M.C."/>
            <person name="Dvorak J."/>
        </authorList>
    </citation>
    <scope>NUCLEOTIDE SEQUENCE [LARGE SCALE GENOMIC DNA]</scope>
    <source>
        <strain evidence="1">cv. AL8/78</strain>
    </source>
</reference>
<reference evidence="2" key="2">
    <citation type="journal article" date="2017" name="Nat. Plants">
        <title>The Aegilops tauschii genome reveals multiple impacts of transposons.</title>
        <authorList>
            <person name="Zhao G."/>
            <person name="Zou C."/>
            <person name="Li K."/>
            <person name="Wang K."/>
            <person name="Li T."/>
            <person name="Gao L."/>
            <person name="Zhang X."/>
            <person name="Wang H."/>
            <person name="Yang Z."/>
            <person name="Liu X."/>
            <person name="Jiang W."/>
            <person name="Mao L."/>
            <person name="Kong X."/>
            <person name="Jiao Y."/>
            <person name="Jia J."/>
        </authorList>
    </citation>
    <scope>NUCLEOTIDE SEQUENCE [LARGE SCALE GENOMIC DNA]</scope>
    <source>
        <strain evidence="2">cv. AL8/78</strain>
    </source>
</reference>
<keyword evidence="2" id="KW-1185">Reference proteome</keyword>
<dbReference type="Proteomes" id="UP000015105">
    <property type="component" value="Chromosome 2D"/>
</dbReference>